<sequence>MYSWSKDWPTLTELFFGKGYGPQGKLVDTGKNPNGMTAKKPTAKQKKAMEDHGPGPDEVK</sequence>
<accession>A0A383D630</accession>
<evidence type="ECO:0000256" key="1">
    <source>
        <dbReference type="SAM" id="MobiDB-lite"/>
    </source>
</evidence>
<dbReference type="EMBL" id="UINC01214476">
    <property type="protein sequence ID" value="SVE39723.1"/>
    <property type="molecule type" value="Genomic_DNA"/>
</dbReference>
<name>A0A383D630_9ZZZZ</name>
<gene>
    <name evidence="2" type="ORF">METZ01_LOCUS492577</name>
</gene>
<evidence type="ECO:0000313" key="2">
    <source>
        <dbReference type="EMBL" id="SVE39723.1"/>
    </source>
</evidence>
<reference evidence="2" key="1">
    <citation type="submission" date="2018-05" db="EMBL/GenBank/DDBJ databases">
        <authorList>
            <person name="Lanie J.A."/>
            <person name="Ng W.-L."/>
            <person name="Kazmierczak K.M."/>
            <person name="Andrzejewski T.M."/>
            <person name="Davidsen T.M."/>
            <person name="Wayne K.J."/>
            <person name="Tettelin H."/>
            <person name="Glass J.I."/>
            <person name="Rusch D."/>
            <person name="Podicherti R."/>
            <person name="Tsui H.-C.T."/>
            <person name="Winkler M.E."/>
        </authorList>
    </citation>
    <scope>NUCLEOTIDE SEQUENCE</scope>
</reference>
<organism evidence="2">
    <name type="scientific">marine metagenome</name>
    <dbReference type="NCBI Taxonomy" id="408172"/>
    <lineage>
        <taxon>unclassified sequences</taxon>
        <taxon>metagenomes</taxon>
        <taxon>ecological metagenomes</taxon>
    </lineage>
</organism>
<feature type="compositionally biased region" description="Basic and acidic residues" evidence="1">
    <location>
        <begin position="47"/>
        <end position="60"/>
    </location>
</feature>
<feature type="region of interest" description="Disordered" evidence="1">
    <location>
        <begin position="19"/>
        <end position="60"/>
    </location>
</feature>
<dbReference type="AlphaFoldDB" id="A0A383D630"/>
<proteinExistence type="predicted"/>
<protein>
    <submittedName>
        <fullName evidence="2">Uncharacterized protein</fullName>
    </submittedName>
</protein>